<dbReference type="Pfam" id="PF07589">
    <property type="entry name" value="PEP-CTERM"/>
    <property type="match status" value="1"/>
</dbReference>
<keyword evidence="1" id="KW-0732">Signal</keyword>
<proteinExistence type="predicted"/>
<protein>
    <submittedName>
        <fullName evidence="3">PEP-CTERM sorting domain-containing protein</fullName>
    </submittedName>
</protein>
<feature type="signal peptide" evidence="1">
    <location>
        <begin position="1"/>
        <end position="22"/>
    </location>
</feature>
<name>A0ABW7F617_9BURK</name>
<organism evidence="3 4">
    <name type="scientific">Pelomonas parva</name>
    <dbReference type="NCBI Taxonomy" id="3299032"/>
    <lineage>
        <taxon>Bacteria</taxon>
        <taxon>Pseudomonadati</taxon>
        <taxon>Pseudomonadota</taxon>
        <taxon>Betaproteobacteria</taxon>
        <taxon>Burkholderiales</taxon>
        <taxon>Sphaerotilaceae</taxon>
        <taxon>Roseateles</taxon>
    </lineage>
</organism>
<feature type="domain" description="Ice-binding protein C-terminal" evidence="2">
    <location>
        <begin position="157"/>
        <end position="179"/>
    </location>
</feature>
<evidence type="ECO:0000256" key="1">
    <source>
        <dbReference type="SAM" id="SignalP"/>
    </source>
</evidence>
<dbReference type="RefSeq" id="WP_394479933.1">
    <property type="nucleotide sequence ID" value="NZ_JBIGHV010000005.1"/>
</dbReference>
<dbReference type="EMBL" id="JBIGHV010000005">
    <property type="protein sequence ID" value="MFG6431125.1"/>
    <property type="molecule type" value="Genomic_DNA"/>
</dbReference>
<comment type="caution">
    <text evidence="3">The sequence shown here is derived from an EMBL/GenBank/DDBJ whole genome shotgun (WGS) entry which is preliminary data.</text>
</comment>
<feature type="chain" id="PRO_5045930775" evidence="1">
    <location>
        <begin position="23"/>
        <end position="185"/>
    </location>
</feature>
<sequence>MNTFKQLAAAAALGLASLATQATPVVIDVSGAKSINQFGEAGNTVWLIDIGANAVLNSLDWNVTLNATAPSSLFDMLVSFGSSSGLDAFDLAPDVIDGFSGAGSYTGSADLTGLGLSVGADGLLRLEFSEYTKDFANGVVEGQWASGTLTFDVTAAAVPEPGSAALALLGLGLVRLRLRRASTAR</sequence>
<evidence type="ECO:0000313" key="3">
    <source>
        <dbReference type="EMBL" id="MFG6431125.1"/>
    </source>
</evidence>
<reference evidence="3 4" key="1">
    <citation type="submission" date="2024-08" db="EMBL/GenBank/DDBJ databases">
        <authorList>
            <person name="Lu H."/>
        </authorList>
    </citation>
    <scope>NUCLEOTIDE SEQUENCE [LARGE SCALE GENOMIC DNA]</scope>
    <source>
        <strain evidence="3 4">LYH14W</strain>
    </source>
</reference>
<dbReference type="Proteomes" id="UP001606210">
    <property type="component" value="Unassembled WGS sequence"/>
</dbReference>
<keyword evidence="4" id="KW-1185">Reference proteome</keyword>
<evidence type="ECO:0000259" key="2">
    <source>
        <dbReference type="Pfam" id="PF07589"/>
    </source>
</evidence>
<gene>
    <name evidence="3" type="ORF">ACG00Y_14445</name>
</gene>
<dbReference type="InterPro" id="IPR013424">
    <property type="entry name" value="Ice-binding_C"/>
</dbReference>
<accession>A0ABW7F617</accession>
<evidence type="ECO:0000313" key="4">
    <source>
        <dbReference type="Proteomes" id="UP001606210"/>
    </source>
</evidence>